<dbReference type="PRINTS" id="PR00503">
    <property type="entry name" value="BROMODOMAIN"/>
</dbReference>
<dbReference type="SMART" id="SM00297">
    <property type="entry name" value="BROMO"/>
    <property type="match status" value="1"/>
</dbReference>
<dbReference type="Pfam" id="PF00439">
    <property type="entry name" value="Bromodomain"/>
    <property type="match status" value="1"/>
</dbReference>
<dbReference type="InterPro" id="IPR036427">
    <property type="entry name" value="Bromodomain-like_sf"/>
</dbReference>
<dbReference type="EMBL" id="JAPFFF010000008">
    <property type="protein sequence ID" value="KAK8884165.1"/>
    <property type="molecule type" value="Genomic_DNA"/>
</dbReference>
<evidence type="ECO:0000313" key="5">
    <source>
        <dbReference type="Proteomes" id="UP001470230"/>
    </source>
</evidence>
<evidence type="ECO:0000256" key="1">
    <source>
        <dbReference type="ARBA" id="ARBA00023117"/>
    </source>
</evidence>
<proteinExistence type="predicted"/>
<dbReference type="InterPro" id="IPR001487">
    <property type="entry name" value="Bromodomain"/>
</dbReference>
<keyword evidence="1 2" id="KW-0103">Bromodomain</keyword>
<keyword evidence="5" id="KW-1185">Reference proteome</keyword>
<protein>
    <recommendedName>
        <fullName evidence="3">Bromo domain-containing protein</fullName>
    </recommendedName>
</protein>
<evidence type="ECO:0000259" key="3">
    <source>
        <dbReference type="PROSITE" id="PS50014"/>
    </source>
</evidence>
<name>A0ABR2K259_9EUKA</name>
<dbReference type="Gene3D" id="1.20.920.10">
    <property type="entry name" value="Bromodomain-like"/>
    <property type="match status" value="1"/>
</dbReference>
<accession>A0ABR2K259</accession>
<dbReference type="PROSITE" id="PS50014">
    <property type="entry name" value="BROMODOMAIN_2"/>
    <property type="match status" value="1"/>
</dbReference>
<evidence type="ECO:0000256" key="2">
    <source>
        <dbReference type="PROSITE-ProRule" id="PRU00035"/>
    </source>
</evidence>
<reference evidence="4 5" key="1">
    <citation type="submission" date="2024-04" db="EMBL/GenBank/DDBJ databases">
        <title>Tritrichomonas musculus Genome.</title>
        <authorList>
            <person name="Alves-Ferreira E."/>
            <person name="Grigg M."/>
            <person name="Lorenzi H."/>
            <person name="Galac M."/>
        </authorList>
    </citation>
    <scope>NUCLEOTIDE SEQUENCE [LARGE SCALE GENOMIC DNA]</scope>
    <source>
        <strain evidence="4 5">EAF2021</strain>
    </source>
</reference>
<dbReference type="Proteomes" id="UP001470230">
    <property type="component" value="Unassembled WGS sequence"/>
</dbReference>
<gene>
    <name evidence="4" type="ORF">M9Y10_043271</name>
</gene>
<comment type="caution">
    <text evidence="4">The sequence shown here is derived from an EMBL/GenBank/DDBJ whole genome shotgun (WGS) entry which is preliminary data.</text>
</comment>
<dbReference type="PANTHER" id="PTHR45926">
    <property type="entry name" value="OSJNBA0053K19.4 PROTEIN"/>
    <property type="match status" value="1"/>
</dbReference>
<dbReference type="CDD" id="cd04369">
    <property type="entry name" value="Bromodomain"/>
    <property type="match status" value="1"/>
</dbReference>
<dbReference type="SUPFAM" id="SSF47370">
    <property type="entry name" value="Bromodomain"/>
    <property type="match status" value="1"/>
</dbReference>
<feature type="domain" description="Bromo" evidence="3">
    <location>
        <begin position="17"/>
        <end position="89"/>
    </location>
</feature>
<organism evidence="4 5">
    <name type="scientific">Tritrichomonas musculus</name>
    <dbReference type="NCBI Taxonomy" id="1915356"/>
    <lineage>
        <taxon>Eukaryota</taxon>
        <taxon>Metamonada</taxon>
        <taxon>Parabasalia</taxon>
        <taxon>Tritrichomonadida</taxon>
        <taxon>Tritrichomonadidae</taxon>
        <taxon>Tritrichomonas</taxon>
    </lineage>
</organism>
<sequence length="226" mass="26099">MNSNQFRCCLEITRKLQKHPAAKPFLKPVNTADPGFEDYYNFIDNPQDLTTIEERLKKKEYRSVREWKRDINTIWSNSIAFSGSQSYGAVLANHMLKVFEKELRVMSTTNLPGWLNKVCELKNEFIKIYKNIPESLHESAPLDMIERKSLAPLMPDDYTSILKSLSTLPNQSDREKLSKIIGKPESEIDLTKLPLSTLHEAQDFIKLKAQDTRRPLCNITQNELIA</sequence>
<evidence type="ECO:0000313" key="4">
    <source>
        <dbReference type="EMBL" id="KAK8884165.1"/>
    </source>
</evidence>